<protein>
    <submittedName>
        <fullName evidence="1">Uncharacterized protein</fullName>
    </submittedName>
</protein>
<evidence type="ECO:0000313" key="1">
    <source>
        <dbReference type="EMBL" id="TBX97371.1"/>
    </source>
</evidence>
<dbReference type="GeneID" id="303212243"/>
<gene>
    <name evidence="1" type="ORF">E0H31_00190</name>
</gene>
<dbReference type="EMBL" id="SJLU01000001">
    <property type="protein sequence ID" value="TBX97371.1"/>
    <property type="molecule type" value="Genomic_DNA"/>
</dbReference>
<dbReference type="Proteomes" id="UP000291866">
    <property type="component" value="Unassembled WGS sequence"/>
</dbReference>
<accession>A0A8G2J5X9</accession>
<reference evidence="1 2" key="1">
    <citation type="submission" date="2019-02" db="EMBL/GenBank/DDBJ databases">
        <title>The competitiveness to form nodules shapes the capacities of Rhizobium leguminosarum sv viciae communities to promote symbiosis with specific hosts.</title>
        <authorList>
            <person name="Boivin S."/>
            <person name="Lepetit M."/>
        </authorList>
    </citation>
    <scope>NUCLEOTIDE SEQUENCE [LARGE SCALE GENOMIC DNA]</scope>
    <source>
        <strain evidence="1 2">SPF4F3</strain>
    </source>
</reference>
<organism evidence="1 2">
    <name type="scientific">Rhizobium leguminosarum bv. viciae</name>
    <dbReference type="NCBI Taxonomy" id="387"/>
    <lineage>
        <taxon>Bacteria</taxon>
        <taxon>Pseudomonadati</taxon>
        <taxon>Pseudomonadota</taxon>
        <taxon>Alphaproteobacteria</taxon>
        <taxon>Hyphomicrobiales</taxon>
        <taxon>Rhizobiaceae</taxon>
        <taxon>Rhizobium/Agrobacterium group</taxon>
        <taxon>Rhizobium</taxon>
    </lineage>
</organism>
<sequence>MTNEIRRWMRCRSLMRIAAGWGFDRTCVPQTVILAVVEDDRPIPQCSACFAAAHPKTSANDAVTLLSHLKEIIFSTYKKDRSRITWRSYRVVYAAYCFFPNEKNA</sequence>
<dbReference type="AlphaFoldDB" id="A0A8G2J5X9"/>
<proteinExistence type="predicted"/>
<comment type="caution">
    <text evidence="1">The sequence shown here is derived from an EMBL/GenBank/DDBJ whole genome shotgun (WGS) entry which is preliminary data.</text>
</comment>
<evidence type="ECO:0000313" key="2">
    <source>
        <dbReference type="Proteomes" id="UP000291866"/>
    </source>
</evidence>
<dbReference type="RefSeq" id="WP_129557798.1">
    <property type="nucleotide sequence ID" value="NZ_SJLU01000001.1"/>
</dbReference>
<name>A0A8G2J5X9_RHILV</name>